<protein>
    <recommendedName>
        <fullName evidence="4">F-BAR domain-containing protein</fullName>
    </recommendedName>
</protein>
<dbReference type="OrthoDB" id="5803434at2759"/>
<evidence type="ECO:0000256" key="1">
    <source>
        <dbReference type="SAM" id="Coils"/>
    </source>
</evidence>
<organism evidence="2">
    <name type="scientific">Amphimedon queenslandica</name>
    <name type="common">Sponge</name>
    <dbReference type="NCBI Taxonomy" id="400682"/>
    <lineage>
        <taxon>Eukaryota</taxon>
        <taxon>Metazoa</taxon>
        <taxon>Porifera</taxon>
        <taxon>Demospongiae</taxon>
        <taxon>Heteroscleromorpha</taxon>
        <taxon>Haplosclerida</taxon>
        <taxon>Niphatidae</taxon>
        <taxon>Amphimedon</taxon>
    </lineage>
</organism>
<dbReference type="Proteomes" id="UP000007879">
    <property type="component" value="Unassembled WGS sequence"/>
</dbReference>
<evidence type="ECO:0000313" key="2">
    <source>
        <dbReference type="EnsemblMetazoa" id="Aqu2.1.18815_001"/>
    </source>
</evidence>
<dbReference type="eggNOG" id="ENOG502S0MC">
    <property type="taxonomic scope" value="Eukaryota"/>
</dbReference>
<gene>
    <name evidence="2" type="primary">105314343</name>
</gene>
<dbReference type="Gene3D" id="1.20.1270.60">
    <property type="entry name" value="Arfaptin homology (AH) domain/BAR domain"/>
    <property type="match status" value="1"/>
</dbReference>
<accession>A0A1X7TVA0</accession>
<reference evidence="2" key="2">
    <citation type="submission" date="2017-05" db="UniProtKB">
        <authorList>
            <consortium name="EnsemblMetazoa"/>
        </authorList>
    </citation>
    <scope>IDENTIFICATION</scope>
</reference>
<proteinExistence type="predicted"/>
<dbReference type="AlphaFoldDB" id="A0A1X7TVA0"/>
<dbReference type="EnsemblMetazoa" id="XM_011408451.2">
    <property type="protein sequence ID" value="XP_011406753.1"/>
    <property type="gene ID" value="LOC105314343"/>
</dbReference>
<dbReference type="OMA" id="DVRHMIY"/>
<dbReference type="KEGG" id="aqu:105314343"/>
<name>A0A1X7TVA0_AMPQE</name>
<evidence type="ECO:0008006" key="4">
    <source>
        <dbReference type="Google" id="ProtNLM"/>
    </source>
</evidence>
<dbReference type="InterPro" id="IPR027267">
    <property type="entry name" value="AH/BAR_dom_sf"/>
</dbReference>
<dbReference type="InParanoid" id="A0A1X7TVA0"/>
<dbReference type="EnsemblMetazoa" id="Aqu2.1.18815_001">
    <property type="protein sequence ID" value="Aqu2.1.18815_001"/>
    <property type="gene ID" value="Aqu2.1.18815"/>
</dbReference>
<keyword evidence="3" id="KW-1185">Reference proteome</keyword>
<sequence>MSAKAGAALRRSGVRIRSLGTGHTSLNLIISELSSVRQTLKDSISAQQRASNAQFKWGQDEDSPAIRDVLAKIAEVDAMWIEAQKEYLAALKDYKRTYEHILESERKLDAAKKQLANYEDKERKYEKELSKGSKDPEHARRKLKTYKDAKSLAESEVIGQEKETVAVKLMSVKTGLLDHSREWSNLARVCSQFAECHKNLALLIPEVSPQTDKPASYTGGQESRAILRDLRSSLSDSVPSYTAATGTASMARGTSLPSYYSSSSYNDSGVKEAVDDDTYYDSFDET</sequence>
<reference evidence="3" key="1">
    <citation type="journal article" date="2010" name="Nature">
        <title>The Amphimedon queenslandica genome and the evolution of animal complexity.</title>
        <authorList>
            <person name="Srivastava M."/>
            <person name="Simakov O."/>
            <person name="Chapman J."/>
            <person name="Fahey B."/>
            <person name="Gauthier M.E."/>
            <person name="Mitros T."/>
            <person name="Richards G.S."/>
            <person name="Conaco C."/>
            <person name="Dacre M."/>
            <person name="Hellsten U."/>
            <person name="Larroux C."/>
            <person name="Putnam N.H."/>
            <person name="Stanke M."/>
            <person name="Adamska M."/>
            <person name="Darling A."/>
            <person name="Degnan S.M."/>
            <person name="Oakley T.H."/>
            <person name="Plachetzki D.C."/>
            <person name="Zhai Y."/>
            <person name="Adamski M."/>
            <person name="Calcino A."/>
            <person name="Cummins S.F."/>
            <person name="Goodstein D.M."/>
            <person name="Harris C."/>
            <person name="Jackson D.J."/>
            <person name="Leys S.P."/>
            <person name="Shu S."/>
            <person name="Woodcroft B.J."/>
            <person name="Vervoort M."/>
            <person name="Kosik K.S."/>
            <person name="Manning G."/>
            <person name="Degnan B.M."/>
            <person name="Rokhsar D.S."/>
        </authorList>
    </citation>
    <scope>NUCLEOTIDE SEQUENCE [LARGE SCALE GENOMIC DNA]</scope>
</reference>
<feature type="coiled-coil region" evidence="1">
    <location>
        <begin position="101"/>
        <end position="135"/>
    </location>
</feature>
<keyword evidence="1" id="KW-0175">Coiled coil</keyword>
<evidence type="ECO:0000313" key="3">
    <source>
        <dbReference type="Proteomes" id="UP000007879"/>
    </source>
</evidence>
<dbReference type="STRING" id="400682.A0A1X7TVA0"/>